<evidence type="ECO:0000313" key="3">
    <source>
        <dbReference type="Proteomes" id="UP000268094"/>
    </source>
</evidence>
<reference evidence="3" key="1">
    <citation type="submission" date="2018-09" db="EMBL/GenBank/DDBJ databases">
        <authorList>
            <person name="Livingstone P.G."/>
            <person name="Whitworth D.E."/>
        </authorList>
    </citation>
    <scope>NUCLEOTIDE SEQUENCE [LARGE SCALE GENOMIC DNA]</scope>
    <source>
        <strain evidence="3">CA054A</strain>
    </source>
</reference>
<evidence type="ECO:0008006" key="4">
    <source>
        <dbReference type="Google" id="ProtNLM"/>
    </source>
</evidence>
<dbReference type="Proteomes" id="UP000268094">
    <property type="component" value="Unassembled WGS sequence"/>
</dbReference>
<evidence type="ECO:0000313" key="2">
    <source>
        <dbReference type="EMBL" id="RKG92396.1"/>
    </source>
</evidence>
<accession>A0A3A8JBW1</accession>
<name>A0A3A8JBW1_9BACT</name>
<dbReference type="EMBL" id="RAVZ01000026">
    <property type="protein sequence ID" value="RKG92396.1"/>
    <property type="molecule type" value="Genomic_DNA"/>
</dbReference>
<gene>
    <name evidence="2" type="ORF">D7V88_06245</name>
</gene>
<keyword evidence="3" id="KW-1185">Reference proteome</keyword>
<organism evidence="2 3">
    <name type="scientific">Corallococcus terminator</name>
    <dbReference type="NCBI Taxonomy" id="2316733"/>
    <lineage>
        <taxon>Bacteria</taxon>
        <taxon>Pseudomonadati</taxon>
        <taxon>Myxococcota</taxon>
        <taxon>Myxococcia</taxon>
        <taxon>Myxococcales</taxon>
        <taxon>Cystobacterineae</taxon>
        <taxon>Myxococcaceae</taxon>
        <taxon>Corallococcus</taxon>
    </lineage>
</organism>
<comment type="caution">
    <text evidence="2">The sequence shown here is derived from an EMBL/GenBank/DDBJ whole genome shotgun (WGS) entry which is preliminary data.</text>
</comment>
<proteinExistence type="predicted"/>
<sequence length="62" mass="5462">MPLAGAGWMGVSVGAPGATGATGSVGAVGAAGDVGSFGMLGGATTGAPSEAGASPEGTRLSL</sequence>
<dbReference type="AlphaFoldDB" id="A0A3A8JBW1"/>
<protein>
    <recommendedName>
        <fullName evidence="4">Collagen-like protein</fullName>
    </recommendedName>
</protein>
<evidence type="ECO:0000256" key="1">
    <source>
        <dbReference type="SAM" id="MobiDB-lite"/>
    </source>
</evidence>
<feature type="region of interest" description="Disordered" evidence="1">
    <location>
        <begin position="39"/>
        <end position="62"/>
    </location>
</feature>